<sequence>MTRIITLEGTFNTRDIGGILNKEGKCICYNRMIRSDALNKITIQDVEYLKHLGLKTIVDFRGKQEVIKAPDIKIEGVKEINLSPNAEVANLASGNIVDDQQKIDALIKISSTQEGRLQLKARSDEMSEQMRELVNSSYANKQYTSFINLLTDENNLPLLHHCKGGKDRTGFATIITLFILDVSLEKVKEEYMLTKECMASRNEKRMNEYRQYTNDPFVLEYLSGLMQTKEVYFDAAIDEMIKLAGSIPNYLEKYLDVTLEKKEKIKQIFLSK</sequence>
<evidence type="ECO:0000256" key="1">
    <source>
        <dbReference type="ARBA" id="ARBA00009580"/>
    </source>
</evidence>
<dbReference type="eggNOG" id="COG2365">
    <property type="taxonomic scope" value="Bacteria"/>
</dbReference>
<comment type="similarity">
    <text evidence="1">Belongs to the protein-tyrosine phosphatase family.</text>
</comment>
<dbReference type="GeneID" id="78230470"/>
<dbReference type="RefSeq" id="WP_008789977.1">
    <property type="nucleotide sequence ID" value="NZ_AKCB01000001.1"/>
</dbReference>
<dbReference type="InterPro" id="IPR029021">
    <property type="entry name" value="Prot-tyrosine_phosphatase-like"/>
</dbReference>
<dbReference type="AlphaFoldDB" id="E7GDP7"/>
<dbReference type="EMBL" id="ADKX01000043">
    <property type="protein sequence ID" value="EFW03700.1"/>
    <property type="molecule type" value="Genomic_DNA"/>
</dbReference>
<gene>
    <name evidence="3" type="ORF">HMPREF9488_02890</name>
</gene>
<feature type="domain" description="Tyrosine specific protein phosphatases" evidence="2">
    <location>
        <begin position="144"/>
        <end position="206"/>
    </location>
</feature>
<dbReference type="Proteomes" id="UP000003157">
    <property type="component" value="Unassembled WGS sequence"/>
</dbReference>
<dbReference type="SUPFAM" id="SSF52799">
    <property type="entry name" value="(Phosphotyrosine protein) phosphatases II"/>
    <property type="match status" value="1"/>
</dbReference>
<dbReference type="OrthoDB" id="1188001at2"/>
<dbReference type="STRING" id="100884.GCA_000269565_02656"/>
<name>E7GDP7_9FIRM</name>
<dbReference type="GO" id="GO:0004721">
    <property type="term" value="F:phosphoprotein phosphatase activity"/>
    <property type="evidence" value="ECO:0007669"/>
    <property type="project" value="InterPro"/>
</dbReference>
<protein>
    <recommendedName>
        <fullName evidence="2">Tyrosine specific protein phosphatases domain-containing protein</fullName>
    </recommendedName>
</protein>
<evidence type="ECO:0000313" key="4">
    <source>
        <dbReference type="Proteomes" id="UP000003157"/>
    </source>
</evidence>
<reference evidence="3 4" key="1">
    <citation type="submission" date="2010-12" db="EMBL/GenBank/DDBJ databases">
        <title>The Genome Sequence of Coprobacillus sp. strain 29_1.</title>
        <authorList>
            <consortium name="The Broad Institute Genome Sequencing Platform"/>
            <person name="Earl A."/>
            <person name="Ward D."/>
            <person name="Feldgarden M."/>
            <person name="Gevers D."/>
            <person name="Daigneault M."/>
            <person name="Sibley C.D."/>
            <person name="White A."/>
            <person name="Strauss J."/>
            <person name="Allen-Vercoe E."/>
            <person name="Young S.K."/>
            <person name="Zeng Q."/>
            <person name="Gargeya S."/>
            <person name="Fitzgerald M."/>
            <person name="Haas B."/>
            <person name="Abouelleil A."/>
            <person name="Alvarado L."/>
            <person name="Arachchi H.M."/>
            <person name="Berlin A."/>
            <person name="Brown A."/>
            <person name="Chapman S.B."/>
            <person name="Chen Z."/>
            <person name="Dunbar C."/>
            <person name="Freedman E."/>
            <person name="Gearin G."/>
            <person name="Gellesch M."/>
            <person name="Goldberg J."/>
            <person name="Griggs A."/>
            <person name="Gujja S."/>
            <person name="Heilman E."/>
            <person name="Heiman D."/>
            <person name="Howarth C."/>
            <person name="Larson L."/>
            <person name="Lui A."/>
            <person name="MacDonald P.J.P."/>
            <person name="Mehta T."/>
            <person name="Montmayeur A."/>
            <person name="Murphy C."/>
            <person name="Neiman D."/>
            <person name="Pearson M."/>
            <person name="Priest M."/>
            <person name="Roberts A."/>
            <person name="Saif S."/>
            <person name="Shea T."/>
            <person name="Shenoy N."/>
            <person name="Sisk P."/>
            <person name="Stolte C."/>
            <person name="Sykes S."/>
            <person name="White J."/>
            <person name="Yandava C."/>
            <person name="Nusbaum C."/>
            <person name="Birren B."/>
        </authorList>
    </citation>
    <scope>NUCLEOTIDE SEQUENCE [LARGE SCALE GENOMIC DNA]</scope>
    <source>
        <strain evidence="3 4">29_1</strain>
    </source>
</reference>
<evidence type="ECO:0000313" key="3">
    <source>
        <dbReference type="EMBL" id="EFW03700.1"/>
    </source>
</evidence>
<dbReference type="Pfam" id="PF13350">
    <property type="entry name" value="Y_phosphatase3"/>
    <property type="match status" value="1"/>
</dbReference>
<dbReference type="InterPro" id="IPR000387">
    <property type="entry name" value="Tyr_Pase_dom"/>
</dbReference>
<accession>E7GDP7</accession>
<dbReference type="PANTHER" id="PTHR31126">
    <property type="entry name" value="TYROSINE-PROTEIN PHOSPHATASE"/>
    <property type="match status" value="1"/>
</dbReference>
<dbReference type="PANTHER" id="PTHR31126:SF1">
    <property type="entry name" value="TYROSINE SPECIFIC PROTEIN PHOSPHATASES DOMAIN-CONTAINING PROTEIN"/>
    <property type="match status" value="1"/>
</dbReference>
<dbReference type="Gene3D" id="3.90.190.10">
    <property type="entry name" value="Protein tyrosine phosphatase superfamily"/>
    <property type="match status" value="1"/>
</dbReference>
<proteinExistence type="inferred from homology"/>
<comment type="caution">
    <text evidence="3">The sequence shown here is derived from an EMBL/GenBank/DDBJ whole genome shotgun (WGS) entry which is preliminary data.</text>
</comment>
<evidence type="ECO:0000259" key="2">
    <source>
        <dbReference type="PROSITE" id="PS50056"/>
    </source>
</evidence>
<dbReference type="InterPro" id="IPR026893">
    <property type="entry name" value="Tyr/Ser_Pase_IphP-type"/>
</dbReference>
<dbReference type="HOGENOM" id="CLU_057546_0_2_9"/>
<keyword evidence="4" id="KW-1185">Reference proteome</keyword>
<dbReference type="PROSITE" id="PS50056">
    <property type="entry name" value="TYR_PHOSPHATASE_2"/>
    <property type="match status" value="1"/>
</dbReference>
<organism evidence="3 4">
    <name type="scientific">Coprobacillus cateniformis</name>
    <dbReference type="NCBI Taxonomy" id="100884"/>
    <lineage>
        <taxon>Bacteria</taxon>
        <taxon>Bacillati</taxon>
        <taxon>Bacillota</taxon>
        <taxon>Erysipelotrichia</taxon>
        <taxon>Erysipelotrichales</taxon>
        <taxon>Coprobacillaceae</taxon>
        <taxon>Coprobacillus</taxon>
    </lineage>
</organism>